<gene>
    <name evidence="3" type="ORF">MRATA1EN1_LOCUS29264</name>
</gene>
<evidence type="ECO:0000313" key="4">
    <source>
        <dbReference type="Proteomes" id="UP001176941"/>
    </source>
</evidence>
<sequence length="128" mass="14317">MLRVRQRGASEWAVPLRAERSVQRRMQRTAGRQVRFQSGDEGTGLAGQDPAKGAVTGNGRDRTPVLGPGRSALQELWRQGWENSRETSPQTPPKLSFILIFTFFLQTAFSTLATVSFFSLPERYSGEM</sequence>
<organism evidence="3 4">
    <name type="scientific">Rangifer tarandus platyrhynchus</name>
    <name type="common">Svalbard reindeer</name>
    <dbReference type="NCBI Taxonomy" id="3082113"/>
    <lineage>
        <taxon>Eukaryota</taxon>
        <taxon>Metazoa</taxon>
        <taxon>Chordata</taxon>
        <taxon>Craniata</taxon>
        <taxon>Vertebrata</taxon>
        <taxon>Euteleostomi</taxon>
        <taxon>Mammalia</taxon>
        <taxon>Eutheria</taxon>
        <taxon>Laurasiatheria</taxon>
        <taxon>Artiodactyla</taxon>
        <taxon>Ruminantia</taxon>
        <taxon>Pecora</taxon>
        <taxon>Cervidae</taxon>
        <taxon>Odocoileinae</taxon>
        <taxon>Rangifer</taxon>
    </lineage>
</organism>
<dbReference type="Proteomes" id="UP001176941">
    <property type="component" value="Chromosome X"/>
</dbReference>
<keyword evidence="2" id="KW-1133">Transmembrane helix</keyword>
<evidence type="ECO:0000256" key="1">
    <source>
        <dbReference type="SAM" id="MobiDB-lite"/>
    </source>
</evidence>
<name>A0ABN9A245_RANTA</name>
<evidence type="ECO:0000313" key="3">
    <source>
        <dbReference type="EMBL" id="CAI9180302.1"/>
    </source>
</evidence>
<evidence type="ECO:0000256" key="2">
    <source>
        <dbReference type="SAM" id="Phobius"/>
    </source>
</evidence>
<protein>
    <submittedName>
        <fullName evidence="3">Uncharacterized protein</fullName>
    </submittedName>
</protein>
<keyword evidence="2" id="KW-0812">Transmembrane</keyword>
<accession>A0ABN9A245</accession>
<feature type="region of interest" description="Disordered" evidence="1">
    <location>
        <begin position="21"/>
        <end position="68"/>
    </location>
</feature>
<feature type="transmembrane region" description="Helical" evidence="2">
    <location>
        <begin position="95"/>
        <end position="118"/>
    </location>
</feature>
<proteinExistence type="predicted"/>
<keyword evidence="2" id="KW-0472">Membrane</keyword>
<reference evidence="3" key="1">
    <citation type="submission" date="2023-04" db="EMBL/GenBank/DDBJ databases">
        <authorList>
            <consortium name="ELIXIR-Norway"/>
        </authorList>
    </citation>
    <scope>NUCLEOTIDE SEQUENCE [LARGE SCALE GENOMIC DNA]</scope>
</reference>
<dbReference type="EMBL" id="OX460343">
    <property type="protein sequence ID" value="CAI9180302.1"/>
    <property type="molecule type" value="Genomic_DNA"/>
</dbReference>
<keyword evidence="4" id="KW-1185">Reference proteome</keyword>